<evidence type="ECO:0000313" key="2">
    <source>
        <dbReference type="EMBL" id="KAL0957331.1"/>
    </source>
</evidence>
<protein>
    <submittedName>
        <fullName evidence="2">Uncharacterized protein</fullName>
    </submittedName>
</protein>
<feature type="region of interest" description="Disordered" evidence="1">
    <location>
        <begin position="84"/>
        <end position="107"/>
    </location>
</feature>
<proteinExistence type="predicted"/>
<accession>A0ABR3JNL4</accession>
<feature type="region of interest" description="Disordered" evidence="1">
    <location>
        <begin position="156"/>
        <end position="182"/>
    </location>
</feature>
<dbReference type="EMBL" id="JASNQZ010000005">
    <property type="protein sequence ID" value="KAL0957331.1"/>
    <property type="molecule type" value="Genomic_DNA"/>
</dbReference>
<feature type="compositionally biased region" description="Acidic residues" evidence="1">
    <location>
        <begin position="92"/>
        <end position="107"/>
    </location>
</feature>
<dbReference type="Proteomes" id="UP001556367">
    <property type="component" value="Unassembled WGS sequence"/>
</dbReference>
<reference evidence="3" key="1">
    <citation type="submission" date="2024-06" db="EMBL/GenBank/DDBJ databases">
        <title>Multi-omics analyses provide insights into the biosynthesis of the anticancer antibiotic pleurotin in Hohenbuehelia grisea.</title>
        <authorList>
            <person name="Weaver J.A."/>
            <person name="Alberti F."/>
        </authorList>
    </citation>
    <scope>NUCLEOTIDE SEQUENCE [LARGE SCALE GENOMIC DNA]</scope>
    <source>
        <strain evidence="3">T-177</strain>
    </source>
</reference>
<evidence type="ECO:0000256" key="1">
    <source>
        <dbReference type="SAM" id="MobiDB-lite"/>
    </source>
</evidence>
<comment type="caution">
    <text evidence="2">The sequence shown here is derived from an EMBL/GenBank/DDBJ whole genome shotgun (WGS) entry which is preliminary data.</text>
</comment>
<feature type="compositionally biased region" description="Basic and acidic residues" evidence="1">
    <location>
        <begin position="156"/>
        <end position="168"/>
    </location>
</feature>
<sequence length="364" mass="41639">MRHAKELARSMKFNRRNIESRWYSIFNHALMRLVEFDIFDDCMGREHALSIHPHCDVSVARDIWRQHYLAKLAMSSFFDAVDNDQSVKPKEDDDDPSSDYEPSMDVDPEEINLLPSGNWTLRPLAAPEPPIEDNAELEDTSWAAFVAQCERVQRNEQEAANMDHDRSFESQSSGKTESDKDGVHTIPDFFAAHTVSKGLRRNGDPLVFHECIALILECKAAPSRSKANGPGYEHELRLHLEDAHEQLILYLAVHFTKEPAAKSVIAMASSGPYWHWMKVERGEVPSLQFVRKYQDLHRPDLLHVPAEERNDCGLSLALMERWDNVGKAYNMGKPQSDEALMRMREDLISVVQECRCQVPASRKA</sequence>
<gene>
    <name evidence="2" type="ORF">HGRIS_001139</name>
</gene>
<name>A0ABR3JNL4_9AGAR</name>
<keyword evidence="3" id="KW-1185">Reference proteome</keyword>
<organism evidence="2 3">
    <name type="scientific">Hohenbuehelia grisea</name>
    <dbReference type="NCBI Taxonomy" id="104357"/>
    <lineage>
        <taxon>Eukaryota</taxon>
        <taxon>Fungi</taxon>
        <taxon>Dikarya</taxon>
        <taxon>Basidiomycota</taxon>
        <taxon>Agaricomycotina</taxon>
        <taxon>Agaricomycetes</taxon>
        <taxon>Agaricomycetidae</taxon>
        <taxon>Agaricales</taxon>
        <taxon>Pleurotineae</taxon>
        <taxon>Pleurotaceae</taxon>
        <taxon>Hohenbuehelia</taxon>
    </lineage>
</organism>
<evidence type="ECO:0000313" key="3">
    <source>
        <dbReference type="Proteomes" id="UP001556367"/>
    </source>
</evidence>